<keyword evidence="1" id="KW-0472">Membrane</keyword>
<accession>A0ABS9SEP9</accession>
<keyword evidence="3" id="KW-1185">Reference proteome</keyword>
<dbReference type="EMBL" id="JAKWBL010000001">
    <property type="protein sequence ID" value="MCH5596834.1"/>
    <property type="molecule type" value="Genomic_DNA"/>
</dbReference>
<comment type="caution">
    <text evidence="2">The sequence shown here is derived from an EMBL/GenBank/DDBJ whole genome shotgun (WGS) entry which is preliminary data.</text>
</comment>
<keyword evidence="1" id="KW-0812">Transmembrane</keyword>
<evidence type="ECO:0000313" key="3">
    <source>
        <dbReference type="Proteomes" id="UP001202248"/>
    </source>
</evidence>
<dbReference type="RefSeq" id="WP_240826248.1">
    <property type="nucleotide sequence ID" value="NZ_JAKWBL010000001.1"/>
</dbReference>
<feature type="transmembrane region" description="Helical" evidence="1">
    <location>
        <begin position="48"/>
        <end position="67"/>
    </location>
</feature>
<name>A0ABS9SEP9_9BACT</name>
<keyword evidence="1" id="KW-1133">Transmembrane helix</keyword>
<evidence type="ECO:0000256" key="1">
    <source>
        <dbReference type="SAM" id="Phobius"/>
    </source>
</evidence>
<dbReference type="Proteomes" id="UP001202248">
    <property type="component" value="Unassembled WGS sequence"/>
</dbReference>
<gene>
    <name evidence="2" type="ORF">MKP09_02295</name>
</gene>
<organism evidence="2 3">
    <name type="scientific">Niabella ginsengisoli</name>
    <dbReference type="NCBI Taxonomy" id="522298"/>
    <lineage>
        <taxon>Bacteria</taxon>
        <taxon>Pseudomonadati</taxon>
        <taxon>Bacteroidota</taxon>
        <taxon>Chitinophagia</taxon>
        <taxon>Chitinophagales</taxon>
        <taxon>Chitinophagaceae</taxon>
        <taxon>Niabella</taxon>
    </lineage>
</organism>
<proteinExistence type="predicted"/>
<reference evidence="2 3" key="1">
    <citation type="submission" date="2022-02" db="EMBL/GenBank/DDBJ databases">
        <authorList>
            <person name="Min J."/>
        </authorList>
    </citation>
    <scope>NUCLEOTIDE SEQUENCE [LARGE SCALE GENOMIC DNA]</scope>
    <source>
        <strain evidence="2 3">GR10-1</strain>
    </source>
</reference>
<evidence type="ECO:0000313" key="2">
    <source>
        <dbReference type="EMBL" id="MCH5596834.1"/>
    </source>
</evidence>
<sequence length="73" mass="7970">MRLSDSIITAISALKHPDKRNTIALARSLKGKTGIEIGGPSGFFKQKAISLLTYMQIVLTVLTLIQVRFGKVI</sequence>
<protein>
    <submittedName>
        <fullName evidence="2">Uncharacterized protein</fullName>
    </submittedName>
</protein>